<evidence type="ECO:0000256" key="1">
    <source>
        <dbReference type="SAM" id="MobiDB-lite"/>
    </source>
</evidence>
<accession>A0ABP0WH62</accession>
<dbReference type="PANTHER" id="PTHR21254">
    <property type="entry name" value="C2 DOMAIN-CONTAINING PROTEIN 3"/>
    <property type="match status" value="1"/>
</dbReference>
<proteinExistence type="predicted"/>
<gene>
    <name evidence="2" type="ORF">CSSPJE1EN1_LOCUS11691</name>
</gene>
<organism evidence="2 3">
    <name type="scientific">Sphagnum jensenii</name>
    <dbReference type="NCBI Taxonomy" id="128206"/>
    <lineage>
        <taxon>Eukaryota</taxon>
        <taxon>Viridiplantae</taxon>
        <taxon>Streptophyta</taxon>
        <taxon>Embryophyta</taxon>
        <taxon>Bryophyta</taxon>
        <taxon>Sphagnophytina</taxon>
        <taxon>Sphagnopsida</taxon>
        <taxon>Sphagnales</taxon>
        <taxon>Sphagnaceae</taxon>
        <taxon>Sphagnum</taxon>
    </lineage>
</organism>
<evidence type="ECO:0000313" key="3">
    <source>
        <dbReference type="Proteomes" id="UP001497444"/>
    </source>
</evidence>
<name>A0ABP0WH62_9BRYO</name>
<feature type="region of interest" description="Disordered" evidence="1">
    <location>
        <begin position="198"/>
        <end position="220"/>
    </location>
</feature>
<dbReference type="PANTHER" id="PTHR21254:SF1">
    <property type="entry name" value="C2 DOMAIN-CONTAINING PROTEIN 3"/>
    <property type="match status" value="1"/>
</dbReference>
<sequence length="1369" mass="153341">MNRYLEDMSFLDLTLVKGRMLPDLKDITNKILGKLSVSVCNLQEDHPSSGVYPVFAHGQELIGMLSVNIRVVFNEKQTSAAKKEDDVMRKKTQCLVPPISSSFEEKKEELVELEQDSSSSLKLPLYLKASHQPPGCLVQNLSVGIKQPRNQIVNPFTKSALKNAFLSVSQIEEDSNNNSKEQESSKVHRSVCKKGIVGHGGKSSKRLIKKSAVSRSGMGAKDMEVEKSLQQQHLGGIANSSDNSKLMASSCDHMKMVKDSEDVELHNMQQVERLRQDEPRILCSSLGKTGFRDSQDVTEVGMFDGLEEILEDNVRLFQSSSSSPPRIGCARSGCILNLPGRLLPHQQTPSHLLEIPKTRFGFDPGGVLVPDIPSCSLSTVMNKGVIKDTSFSKSLERKDVSSKGDEVAVSACETAALPTDRCAAAAASQQQVLLNDVTCCRPLKCPEQPLSNALKSSKFNQMETNSARVLPSAYTKDDHPSSPPLKSLQKNLCSSHVGNSGMLLDFLLTDDDKDVNCNNKVYTPVTREESPDFEEGEIKARDVAELALLQALFFPDEKDDAVHSSTLFGLHDELENKEEFRHSIQSPEWNKVVMRGRKVGSVLPKAGRLNTDCLLGSIQDVKLGGEESHSPIRSLMMVGQRDHVGKIVDGWCVRVNVGKIVLCNPALRDLVDVVMPIGLSQKLKKTHPVCSCLLTVLFPAIVQPSPEQHICISPVAFATREAIFDHQSQLCWKLLPNDAKTLEHWRTQNLRVMVALSWQHEFETLECTGSILLENVVRSMPGTYQTSLGLTILHHDPHPHSRTSNNSTWGQWRRNHGKHILERSKSLHTTCNSSTIGGTSQGRCLGQKTCQKNLGGESPVARIEIALQLSYGDSTAHRQKDNQVDLWLYVNLRDINGCLSKAVNHSQAHCLLLVVKSGPCFVHRVPFPYLGWHRWCHKFAAKGSSDAVVQAPPKLENSVLFIEVWHDQGWKNENLQEGLEDLVGLIKIPLRITNIASSCEAQHQCKEGQEVVVVVAKGYFPVQDPIRYVVCGEVQVMVMLGMEYRLRRLQQESRAAIIIQWHVREFLRRKSCMSKKTLKIRDTRISRGKRQGDEKHQFLSSVAMVQHVVQLFVWQAIGLPALDSLRFSCGRTFDLISLCFSCRAFIKYLFPGEDEALFTQVMQWGPTVYFGASVHHQISLPAGLYICDHLRENAVEHLDLIFELWASLAMTSKCERSRENNNDDNMPAWKLSHINGDHDKRTQETTTHGFDEHSNKCCEIYIGRAILLHQNLLELLDQKECSTEVRKTFNLPLTLVRKLPSVYLNDGNPELVVQVNYSSYKLGAECLLHGTIFDNQEWFLEDMPLQAELEIKIIRATYWKVCGFAFVLA</sequence>
<reference evidence="2" key="1">
    <citation type="submission" date="2024-02" db="EMBL/GenBank/DDBJ databases">
        <authorList>
            <consortium name="ELIXIR-Norway"/>
            <consortium name="Elixir Norway"/>
        </authorList>
    </citation>
    <scope>NUCLEOTIDE SEQUENCE</scope>
</reference>
<dbReference type="EMBL" id="OZ020113">
    <property type="protein sequence ID" value="CAK9266213.1"/>
    <property type="molecule type" value="Genomic_DNA"/>
</dbReference>
<protein>
    <submittedName>
        <fullName evidence="2">Uncharacterized protein</fullName>
    </submittedName>
</protein>
<evidence type="ECO:0000313" key="2">
    <source>
        <dbReference type="EMBL" id="CAK9266213.1"/>
    </source>
</evidence>
<dbReference type="Proteomes" id="UP001497444">
    <property type="component" value="Chromosome 18"/>
</dbReference>
<keyword evidence="3" id="KW-1185">Reference proteome</keyword>